<evidence type="ECO:0000313" key="2">
    <source>
        <dbReference type="EMBL" id="PKU68999.1"/>
    </source>
</evidence>
<evidence type="ECO:0000256" key="1">
    <source>
        <dbReference type="SAM" id="SignalP"/>
    </source>
</evidence>
<keyword evidence="3" id="KW-1185">Reference proteome</keyword>
<feature type="signal peptide" evidence="1">
    <location>
        <begin position="1"/>
        <end position="24"/>
    </location>
</feature>
<keyword evidence="1" id="KW-0732">Signal</keyword>
<gene>
    <name evidence="2" type="ORF">MA16_Dca002267</name>
</gene>
<reference evidence="2 3" key="2">
    <citation type="journal article" date="2017" name="Nature">
        <title>The Apostasia genome and the evolution of orchids.</title>
        <authorList>
            <person name="Zhang G.Q."/>
            <person name="Liu K.W."/>
            <person name="Li Z."/>
            <person name="Lohaus R."/>
            <person name="Hsiao Y.Y."/>
            <person name="Niu S.C."/>
            <person name="Wang J.Y."/>
            <person name="Lin Y.C."/>
            <person name="Xu Q."/>
            <person name="Chen L.J."/>
            <person name="Yoshida K."/>
            <person name="Fujiwara S."/>
            <person name="Wang Z.W."/>
            <person name="Zhang Y.Q."/>
            <person name="Mitsuda N."/>
            <person name="Wang M."/>
            <person name="Liu G.H."/>
            <person name="Pecoraro L."/>
            <person name="Huang H.X."/>
            <person name="Xiao X.J."/>
            <person name="Lin M."/>
            <person name="Wu X.Y."/>
            <person name="Wu W.L."/>
            <person name="Chen Y.Y."/>
            <person name="Chang S.B."/>
            <person name="Sakamoto S."/>
            <person name="Ohme-Takagi M."/>
            <person name="Yagi M."/>
            <person name="Zeng S.J."/>
            <person name="Shen C.Y."/>
            <person name="Yeh C.M."/>
            <person name="Luo Y.B."/>
            <person name="Tsai W.C."/>
            <person name="Van de Peer Y."/>
            <person name="Liu Z.J."/>
        </authorList>
    </citation>
    <scope>NUCLEOTIDE SEQUENCE [LARGE SCALE GENOMIC DNA]</scope>
    <source>
        <tissue evidence="2">The whole plant</tissue>
    </source>
</reference>
<accession>A0A2I0W027</accession>
<evidence type="ECO:0000313" key="3">
    <source>
        <dbReference type="Proteomes" id="UP000233837"/>
    </source>
</evidence>
<dbReference type="EMBL" id="KZ503041">
    <property type="protein sequence ID" value="PKU68999.1"/>
    <property type="molecule type" value="Genomic_DNA"/>
</dbReference>
<reference evidence="2 3" key="1">
    <citation type="journal article" date="2016" name="Sci. Rep.">
        <title>The Dendrobium catenatum Lindl. genome sequence provides insights into polysaccharide synthase, floral development and adaptive evolution.</title>
        <authorList>
            <person name="Zhang G.Q."/>
            <person name="Xu Q."/>
            <person name="Bian C."/>
            <person name="Tsai W.C."/>
            <person name="Yeh C.M."/>
            <person name="Liu K.W."/>
            <person name="Yoshida K."/>
            <person name="Zhang L.S."/>
            <person name="Chang S.B."/>
            <person name="Chen F."/>
            <person name="Shi Y."/>
            <person name="Su Y.Y."/>
            <person name="Zhang Y.Q."/>
            <person name="Chen L.J."/>
            <person name="Yin Y."/>
            <person name="Lin M."/>
            <person name="Huang H."/>
            <person name="Deng H."/>
            <person name="Wang Z.W."/>
            <person name="Zhu S.L."/>
            <person name="Zhao X."/>
            <person name="Deng C."/>
            <person name="Niu S.C."/>
            <person name="Huang J."/>
            <person name="Wang M."/>
            <person name="Liu G.H."/>
            <person name="Yang H.J."/>
            <person name="Xiao X.J."/>
            <person name="Hsiao Y.Y."/>
            <person name="Wu W.L."/>
            <person name="Chen Y.Y."/>
            <person name="Mitsuda N."/>
            <person name="Ohme-Takagi M."/>
            <person name="Luo Y.B."/>
            <person name="Van de Peer Y."/>
            <person name="Liu Z.J."/>
        </authorList>
    </citation>
    <scope>NUCLEOTIDE SEQUENCE [LARGE SCALE GENOMIC DNA]</scope>
    <source>
        <tissue evidence="2">The whole plant</tissue>
    </source>
</reference>
<dbReference type="Proteomes" id="UP000233837">
    <property type="component" value="Unassembled WGS sequence"/>
</dbReference>
<sequence>MLTSYHIKLLALLLLLNSSMAARAVEDRFAYQSLESLGRKEPPPPPPLTGVPISPTLSLNPNLINFSP</sequence>
<proteinExistence type="predicted"/>
<dbReference type="AlphaFoldDB" id="A0A2I0W027"/>
<feature type="chain" id="PRO_5014136298" evidence="1">
    <location>
        <begin position="25"/>
        <end position="68"/>
    </location>
</feature>
<organism evidence="2 3">
    <name type="scientific">Dendrobium catenatum</name>
    <dbReference type="NCBI Taxonomy" id="906689"/>
    <lineage>
        <taxon>Eukaryota</taxon>
        <taxon>Viridiplantae</taxon>
        <taxon>Streptophyta</taxon>
        <taxon>Embryophyta</taxon>
        <taxon>Tracheophyta</taxon>
        <taxon>Spermatophyta</taxon>
        <taxon>Magnoliopsida</taxon>
        <taxon>Liliopsida</taxon>
        <taxon>Asparagales</taxon>
        <taxon>Orchidaceae</taxon>
        <taxon>Epidendroideae</taxon>
        <taxon>Malaxideae</taxon>
        <taxon>Dendrobiinae</taxon>
        <taxon>Dendrobium</taxon>
    </lineage>
</organism>
<name>A0A2I0W027_9ASPA</name>
<protein>
    <submittedName>
        <fullName evidence="2">Uncharacterized protein</fullName>
    </submittedName>
</protein>